<dbReference type="SUPFAM" id="SSF51735">
    <property type="entry name" value="NAD(P)-binding Rossmann-fold domains"/>
    <property type="match status" value="1"/>
</dbReference>
<dbReference type="InterPro" id="IPR020904">
    <property type="entry name" value="Sc_DH/Rdtase_CS"/>
</dbReference>
<dbReference type="Pfam" id="PF13561">
    <property type="entry name" value="adh_short_C2"/>
    <property type="match status" value="1"/>
</dbReference>
<protein>
    <submittedName>
        <fullName evidence="4">SDR family NAD(P)-dependent oxidoreductase</fullName>
    </submittedName>
</protein>
<organism evidence="4 5">
    <name type="scientific">Labrys neptuniae</name>
    <dbReference type="NCBI Taxonomy" id="376174"/>
    <lineage>
        <taxon>Bacteria</taxon>
        <taxon>Pseudomonadati</taxon>
        <taxon>Pseudomonadota</taxon>
        <taxon>Alphaproteobacteria</taxon>
        <taxon>Hyphomicrobiales</taxon>
        <taxon>Xanthobacteraceae</taxon>
        <taxon>Labrys</taxon>
    </lineage>
</organism>
<dbReference type="InterPro" id="IPR057326">
    <property type="entry name" value="KR_dom"/>
</dbReference>
<dbReference type="PANTHER" id="PTHR42879:SF2">
    <property type="entry name" value="3-OXOACYL-[ACYL-CARRIER-PROTEIN] REDUCTASE FABG"/>
    <property type="match status" value="1"/>
</dbReference>
<name>A0ABV3PN76_9HYPH</name>
<dbReference type="NCBIfam" id="NF005559">
    <property type="entry name" value="PRK07231.1"/>
    <property type="match status" value="1"/>
</dbReference>
<proteinExistence type="inferred from homology"/>
<dbReference type="PRINTS" id="PR00081">
    <property type="entry name" value="GDHRDH"/>
</dbReference>
<evidence type="ECO:0000256" key="2">
    <source>
        <dbReference type="SAM" id="Coils"/>
    </source>
</evidence>
<evidence type="ECO:0000313" key="5">
    <source>
        <dbReference type="Proteomes" id="UP001555786"/>
    </source>
</evidence>
<accession>A0ABV3PN76</accession>
<feature type="coiled-coil region" evidence="2">
    <location>
        <begin position="35"/>
        <end position="62"/>
    </location>
</feature>
<feature type="domain" description="Ketoreductase" evidence="3">
    <location>
        <begin position="11"/>
        <end position="196"/>
    </location>
</feature>
<dbReference type="CDD" id="cd05233">
    <property type="entry name" value="SDR_c"/>
    <property type="match status" value="1"/>
</dbReference>
<keyword evidence="2" id="KW-0175">Coiled coil</keyword>
<evidence type="ECO:0000259" key="3">
    <source>
        <dbReference type="SMART" id="SM00822"/>
    </source>
</evidence>
<dbReference type="InterPro" id="IPR036291">
    <property type="entry name" value="NAD(P)-bd_dom_sf"/>
</dbReference>
<evidence type="ECO:0000313" key="4">
    <source>
        <dbReference type="EMBL" id="MEW9307095.1"/>
    </source>
</evidence>
<dbReference type="NCBIfam" id="NF009466">
    <property type="entry name" value="PRK12826.1-2"/>
    <property type="match status" value="1"/>
</dbReference>
<keyword evidence="5" id="KW-1185">Reference proteome</keyword>
<dbReference type="InterPro" id="IPR050259">
    <property type="entry name" value="SDR"/>
</dbReference>
<gene>
    <name evidence="4" type="ORF">ABXS05_16200</name>
</gene>
<dbReference type="Proteomes" id="UP001555786">
    <property type="component" value="Unassembled WGS sequence"/>
</dbReference>
<dbReference type="PRINTS" id="PR00080">
    <property type="entry name" value="SDRFAMILY"/>
</dbReference>
<comment type="similarity">
    <text evidence="1">Belongs to the short-chain dehydrogenases/reductases (SDR) family.</text>
</comment>
<dbReference type="EMBL" id="JBFNQD010000005">
    <property type="protein sequence ID" value="MEW9307095.1"/>
    <property type="molecule type" value="Genomic_DNA"/>
</dbReference>
<evidence type="ECO:0000256" key="1">
    <source>
        <dbReference type="ARBA" id="ARBA00006484"/>
    </source>
</evidence>
<reference evidence="4 5" key="1">
    <citation type="submission" date="2024-07" db="EMBL/GenBank/DDBJ databases">
        <title>Description of Labrys sedimenti sp. nov., isolated from a diclofenac-degrading enrichment culture.</title>
        <authorList>
            <person name="Tancsics A."/>
            <person name="Csepanyi A."/>
        </authorList>
    </citation>
    <scope>NUCLEOTIDE SEQUENCE [LARGE SCALE GENOMIC DNA]</scope>
    <source>
        <strain evidence="4 5">LMG 23578</strain>
    </source>
</reference>
<dbReference type="Gene3D" id="3.40.50.720">
    <property type="entry name" value="NAD(P)-binding Rossmann-like Domain"/>
    <property type="match status" value="1"/>
</dbReference>
<comment type="caution">
    <text evidence="4">The sequence shown here is derived from an EMBL/GenBank/DDBJ whole genome shotgun (WGS) entry which is preliminary data.</text>
</comment>
<dbReference type="SMART" id="SM00822">
    <property type="entry name" value="PKS_KR"/>
    <property type="match status" value="1"/>
</dbReference>
<sequence>MSELAQRGRNRAAVVTGASRGIGRAIVKRLAAEGYHVVANDIERQHEEMEKLRAEVEASGGRCDIAYADVSNPDDVASLAEYALARCGTIDVLVNNAGVLSVHKVEDIEPDEWDRMYDVNTKGTFMVTKALLGHFRQRKAGRIINIASIGGKRGGVGQAHYCSSKAAVISFTHILAMEVGLDGITVNAVCPGIIDTDMGRNNYRDEESLKKVIEKTTLGRLGYPEDVVGSVAFFASDDASFITGQALNVCGGIIFH</sequence>
<dbReference type="PROSITE" id="PS00061">
    <property type="entry name" value="ADH_SHORT"/>
    <property type="match status" value="1"/>
</dbReference>
<dbReference type="InterPro" id="IPR002347">
    <property type="entry name" value="SDR_fam"/>
</dbReference>
<dbReference type="PANTHER" id="PTHR42879">
    <property type="entry name" value="3-OXOACYL-(ACYL-CARRIER-PROTEIN) REDUCTASE"/>
    <property type="match status" value="1"/>
</dbReference>
<dbReference type="RefSeq" id="WP_367624631.1">
    <property type="nucleotide sequence ID" value="NZ_JBFNQD010000005.1"/>
</dbReference>